<dbReference type="EMBL" id="JAFMPY010000007">
    <property type="protein sequence ID" value="MBO0903811.1"/>
    <property type="molecule type" value="Genomic_DNA"/>
</dbReference>
<evidence type="ECO:0000313" key="2">
    <source>
        <dbReference type="Proteomes" id="UP000664288"/>
    </source>
</evidence>
<organism evidence="1 2">
    <name type="scientific">Jiella sonneratiae</name>
    <dbReference type="NCBI Taxonomy" id="2816856"/>
    <lineage>
        <taxon>Bacteria</taxon>
        <taxon>Pseudomonadati</taxon>
        <taxon>Pseudomonadota</taxon>
        <taxon>Alphaproteobacteria</taxon>
        <taxon>Hyphomicrobiales</taxon>
        <taxon>Aurantimonadaceae</taxon>
        <taxon>Jiella</taxon>
    </lineage>
</organism>
<protein>
    <submittedName>
        <fullName evidence="1">Uncharacterized protein</fullName>
    </submittedName>
</protein>
<keyword evidence="2" id="KW-1185">Reference proteome</keyword>
<sequence length="174" mass="18708">MRSDIMRRLEKLEADRQAKSRPAVNYGARLTEEEWLQALAMLDPDPEVAFAMMTAEDVPAAVCVVGLPVPPASFAEMVAADAPAHFWTARMAAWALAYKGKPIHDDDDTVAALCAALDRLLPPDGASERVTALRSAILESPAASEGGPIMVFDLVGISRRPAIQIEVVGADVWL</sequence>
<name>A0ABS3J2A0_9HYPH</name>
<comment type="caution">
    <text evidence="1">The sequence shown here is derived from an EMBL/GenBank/DDBJ whole genome shotgun (WGS) entry which is preliminary data.</text>
</comment>
<dbReference type="Proteomes" id="UP000664288">
    <property type="component" value="Unassembled WGS sequence"/>
</dbReference>
<dbReference type="RefSeq" id="WP_207350443.1">
    <property type="nucleotide sequence ID" value="NZ_JAFMPY010000007.1"/>
</dbReference>
<gene>
    <name evidence="1" type="ORF">J1C47_09160</name>
</gene>
<reference evidence="1 2" key="1">
    <citation type="submission" date="2021-03" db="EMBL/GenBank/DDBJ databases">
        <title>Whole genome sequence of Jiella sp. MQZ13P-4.</title>
        <authorList>
            <person name="Tuo L."/>
        </authorList>
    </citation>
    <scope>NUCLEOTIDE SEQUENCE [LARGE SCALE GENOMIC DNA]</scope>
    <source>
        <strain evidence="1 2">MQZ13P-4</strain>
    </source>
</reference>
<accession>A0ABS3J2A0</accession>
<evidence type="ECO:0000313" key="1">
    <source>
        <dbReference type="EMBL" id="MBO0903811.1"/>
    </source>
</evidence>
<proteinExistence type="predicted"/>